<dbReference type="EMBL" id="CP090172">
    <property type="protein sequence ID" value="UJO22442.1"/>
    <property type="molecule type" value="Genomic_DNA"/>
</dbReference>
<sequence>MQMSIESNDRSIRWRCRPVVVPLVVAVVLASLTMMYSKAYFQGSLALAGLLSLSDCSPLSQLFSRDVTTANTEAAFKTLQQWYNQSTGLWIPSTGWWNSANCITVIADLVAVDGNVRGKATDIFANTYTNAQKYSLQMTKVQGVQGTSQWDAFLPRCYYQDYGPQVPPGNAQSLRAQVTGGFLNDYYDDEGWWALGWIAAYDVTGNQRYLSQAETIFNDMKAVFGKTNCSTINGNTGGIWWDKPHSYVNAIANELFLDVAAHLANRVKGSKTTYVNIAKQQWAWFQASGMMNAQHTINDGLDQKTCKNNDGTVWSYNQGVILGGLTELSRATGDNSYITTAQQIADAAIAALARSGILTDPCEPDCGADGAQFKGVFARNLQILQKAKPQKKYADFLDRNAASIWQNDRNQRNELSVKWAGPFIQPANASTQSSALDAIVAALAT</sequence>
<dbReference type="PANTHER" id="PTHR47791:SF1">
    <property type="entry name" value="ENDO MANNANASE, GH76 FAMILY (EUROFUNG)"/>
    <property type="match status" value="1"/>
</dbReference>
<evidence type="ECO:0000313" key="2">
    <source>
        <dbReference type="Proteomes" id="UP000756132"/>
    </source>
</evidence>
<accession>A0A9Q8PHE4</accession>
<proteinExistence type="predicted"/>
<reference evidence="1" key="1">
    <citation type="submission" date="2021-12" db="EMBL/GenBank/DDBJ databases">
        <authorList>
            <person name="Zaccaron A."/>
            <person name="Stergiopoulos I."/>
        </authorList>
    </citation>
    <scope>NUCLEOTIDE SEQUENCE</scope>
    <source>
        <strain evidence="1">Race5_Kim</strain>
    </source>
</reference>
<dbReference type="SUPFAM" id="SSF48208">
    <property type="entry name" value="Six-hairpin glycosidases"/>
    <property type="match status" value="1"/>
</dbReference>
<dbReference type="OrthoDB" id="9984024at2759"/>
<name>A0A9Q8PHE4_PASFU</name>
<evidence type="ECO:0000313" key="1">
    <source>
        <dbReference type="EMBL" id="UJO22442.1"/>
    </source>
</evidence>
<dbReference type="PANTHER" id="PTHR47791">
    <property type="entry name" value="MEIOTICALLY UP-REGULATED GENE 191 PROTEIN"/>
    <property type="match status" value="1"/>
</dbReference>
<keyword evidence="2" id="KW-1185">Reference proteome</keyword>
<dbReference type="InterPro" id="IPR008928">
    <property type="entry name" value="6-hairpin_glycosidase_sf"/>
</dbReference>
<dbReference type="Pfam" id="PF03663">
    <property type="entry name" value="Glyco_hydro_76"/>
    <property type="match status" value="1"/>
</dbReference>
<dbReference type="InterPro" id="IPR053169">
    <property type="entry name" value="MUG_Protein"/>
</dbReference>
<dbReference type="KEGG" id="ffu:CLAFUR5_12260"/>
<dbReference type="GeneID" id="71992138"/>
<dbReference type="Proteomes" id="UP000756132">
    <property type="component" value="Chromosome 10"/>
</dbReference>
<protein>
    <submittedName>
        <fullName evidence="1">Mannan endo-1,6-alpha-mannosidase DFG5</fullName>
    </submittedName>
</protein>
<dbReference type="AlphaFoldDB" id="A0A9Q8PHE4"/>
<dbReference type="InterPro" id="IPR005198">
    <property type="entry name" value="Glyco_hydro_76"/>
</dbReference>
<dbReference type="GO" id="GO:0005975">
    <property type="term" value="P:carbohydrate metabolic process"/>
    <property type="evidence" value="ECO:0007669"/>
    <property type="project" value="InterPro"/>
</dbReference>
<organism evidence="1 2">
    <name type="scientific">Passalora fulva</name>
    <name type="common">Tomato leaf mold</name>
    <name type="synonym">Cladosporium fulvum</name>
    <dbReference type="NCBI Taxonomy" id="5499"/>
    <lineage>
        <taxon>Eukaryota</taxon>
        <taxon>Fungi</taxon>
        <taxon>Dikarya</taxon>
        <taxon>Ascomycota</taxon>
        <taxon>Pezizomycotina</taxon>
        <taxon>Dothideomycetes</taxon>
        <taxon>Dothideomycetidae</taxon>
        <taxon>Mycosphaerellales</taxon>
        <taxon>Mycosphaerellaceae</taxon>
        <taxon>Fulvia</taxon>
    </lineage>
</organism>
<dbReference type="Gene3D" id="1.50.10.20">
    <property type="match status" value="1"/>
</dbReference>
<dbReference type="RefSeq" id="XP_047766808.1">
    <property type="nucleotide sequence ID" value="XM_047911408.1"/>
</dbReference>
<gene>
    <name evidence="1" type="ORF">CLAFUR5_12260</name>
</gene>
<reference evidence="1" key="2">
    <citation type="journal article" date="2022" name="Microb. Genom.">
        <title>A chromosome-scale genome assembly of the tomato pathogen Cladosporium fulvum reveals a compartmentalized genome architecture and the presence of a dispensable chromosome.</title>
        <authorList>
            <person name="Zaccaron A.Z."/>
            <person name="Chen L.H."/>
            <person name="Samaras A."/>
            <person name="Stergiopoulos I."/>
        </authorList>
    </citation>
    <scope>NUCLEOTIDE SEQUENCE</scope>
    <source>
        <strain evidence="1">Race5_Kim</strain>
    </source>
</reference>